<reference evidence="3 4" key="1">
    <citation type="submission" date="2024-09" db="EMBL/GenBank/DDBJ databases">
        <authorList>
            <person name="Sun Q."/>
            <person name="Mori K."/>
        </authorList>
    </citation>
    <scope>NUCLEOTIDE SEQUENCE [LARGE SCALE GENOMIC DNA]</scope>
    <source>
        <strain evidence="3 4">TBRC 2205</strain>
    </source>
</reference>
<keyword evidence="2" id="KW-0732">Signal</keyword>
<dbReference type="RefSeq" id="WP_377335012.1">
    <property type="nucleotide sequence ID" value="NZ_JBHLUE010000002.1"/>
</dbReference>
<gene>
    <name evidence="3" type="ORF">ACFFHU_01895</name>
</gene>
<name>A0ABV6NRP2_9ACTN</name>
<organism evidence="3 4">
    <name type="scientific">Plantactinospora siamensis</name>
    <dbReference type="NCBI Taxonomy" id="555372"/>
    <lineage>
        <taxon>Bacteria</taxon>
        <taxon>Bacillati</taxon>
        <taxon>Actinomycetota</taxon>
        <taxon>Actinomycetes</taxon>
        <taxon>Micromonosporales</taxon>
        <taxon>Micromonosporaceae</taxon>
        <taxon>Plantactinospora</taxon>
    </lineage>
</organism>
<accession>A0ABV6NRP2</accession>
<proteinExistence type="predicted"/>
<dbReference type="NCBIfam" id="TIGR01167">
    <property type="entry name" value="LPXTG_anchor"/>
    <property type="match status" value="1"/>
</dbReference>
<keyword evidence="1" id="KW-0472">Membrane</keyword>
<dbReference type="EMBL" id="JBHLUE010000002">
    <property type="protein sequence ID" value="MFC0562927.1"/>
    <property type="molecule type" value="Genomic_DNA"/>
</dbReference>
<dbReference type="Proteomes" id="UP001589894">
    <property type="component" value="Unassembled WGS sequence"/>
</dbReference>
<dbReference type="InterPro" id="IPR006311">
    <property type="entry name" value="TAT_signal"/>
</dbReference>
<keyword evidence="4" id="KW-1185">Reference proteome</keyword>
<protein>
    <submittedName>
        <fullName evidence="3">LPXTG cell wall anchor domain-containing protein</fullName>
    </submittedName>
</protein>
<evidence type="ECO:0000313" key="3">
    <source>
        <dbReference type="EMBL" id="MFC0562927.1"/>
    </source>
</evidence>
<evidence type="ECO:0000313" key="4">
    <source>
        <dbReference type="Proteomes" id="UP001589894"/>
    </source>
</evidence>
<feature type="signal peptide" evidence="2">
    <location>
        <begin position="1"/>
        <end position="28"/>
    </location>
</feature>
<keyword evidence="1" id="KW-0812">Transmembrane</keyword>
<dbReference type="PROSITE" id="PS51318">
    <property type="entry name" value="TAT"/>
    <property type="match status" value="1"/>
</dbReference>
<evidence type="ECO:0000256" key="2">
    <source>
        <dbReference type="SAM" id="SignalP"/>
    </source>
</evidence>
<evidence type="ECO:0000256" key="1">
    <source>
        <dbReference type="SAM" id="Phobius"/>
    </source>
</evidence>
<sequence>MPGSVRRRWLAALGSAAAVLTIASPALADEAPAKLGIYFPDTTIAAGSDGKVGATVITSSKALLLSSVTVRYDLTDLAGKVTVAKGPIAGVGSECDPSTGTVLVCHVPYDLAFEPPGIGDIAPVRIKATEQAKDGDTGTLKVTLTASGYPGSYTVSHSARIRIGAGVDLVAGPEIKRSAAPGQGFTAPLTVSNSGAATARGAAAVFHNDYGLNAAKHYSNCTYVGDQLRSCQFDQDLPAGATFAATLPYVLGADTLAPGAKQGEILWMTPDEFADYQGSVGASGEAIGTPGADGRLSLAEVRAASRGFQADPDPGNNRTALQVTVAGTNSTDLEAIGASATGRVGQTVTAKVGVRNNGPATLDYVGAHGSVTYLDFDAPAGTTVVKPGPGCTPTSQDNRHFHCSFGSFLKAGDSIMLDFSLRIGQVLPNATGLVKINVPCRCDDGNTGFDRDTNPANDTAKVVVNAAGGGQGGGDGEGGGTLPITGADTGLLAGIGILLVAAGAGGYLLARRRRTRFVA</sequence>
<keyword evidence="1" id="KW-1133">Transmembrane helix</keyword>
<comment type="caution">
    <text evidence="3">The sequence shown here is derived from an EMBL/GenBank/DDBJ whole genome shotgun (WGS) entry which is preliminary data.</text>
</comment>
<feature type="chain" id="PRO_5046123170" evidence="2">
    <location>
        <begin position="29"/>
        <end position="519"/>
    </location>
</feature>
<feature type="transmembrane region" description="Helical" evidence="1">
    <location>
        <begin position="491"/>
        <end position="510"/>
    </location>
</feature>